<comment type="caution">
    <text evidence="2">The sequence shown here is derived from an EMBL/GenBank/DDBJ whole genome shotgun (WGS) entry which is preliminary data.</text>
</comment>
<protein>
    <submittedName>
        <fullName evidence="2">DUF2065 domain-containing protein</fullName>
    </submittedName>
</protein>
<keyword evidence="1" id="KW-0812">Transmembrane</keyword>
<dbReference type="EMBL" id="QFXC01000003">
    <property type="protein sequence ID" value="RDH85627.1"/>
    <property type="molecule type" value="Genomic_DNA"/>
</dbReference>
<dbReference type="PANTHER" id="PTHR38602:SF1">
    <property type="entry name" value="INNER MEMBRANE PROTEIN"/>
    <property type="match status" value="1"/>
</dbReference>
<accession>A0A370DMT9</accession>
<evidence type="ECO:0000313" key="3">
    <source>
        <dbReference type="Proteomes" id="UP000254266"/>
    </source>
</evidence>
<gene>
    <name evidence="2" type="ORF">DIZ80_01475</name>
</gene>
<keyword evidence="1" id="KW-1133">Transmembrane helix</keyword>
<keyword evidence="1" id="KW-0472">Membrane</keyword>
<evidence type="ECO:0000256" key="1">
    <source>
        <dbReference type="SAM" id="Phobius"/>
    </source>
</evidence>
<dbReference type="PANTHER" id="PTHR38602">
    <property type="entry name" value="INNER MEMBRANE PROTEIN-RELATED"/>
    <property type="match status" value="1"/>
</dbReference>
<sequence>MIAWNELLSALALVLVIEGIMPFISPKGWRDTMLQASRLEDKTLRTIGFASMLIGVVFLYLMR</sequence>
<organism evidence="2 3">
    <name type="scientific">endosymbiont of Galathealinum brachiosum</name>
    <dbReference type="NCBI Taxonomy" id="2200906"/>
    <lineage>
        <taxon>Bacteria</taxon>
        <taxon>Pseudomonadati</taxon>
        <taxon>Pseudomonadota</taxon>
        <taxon>Gammaproteobacteria</taxon>
        <taxon>sulfur-oxidizing symbionts</taxon>
    </lineage>
</organism>
<name>A0A370DMT9_9GAMM</name>
<reference evidence="2 3" key="1">
    <citation type="journal article" date="2018" name="ISME J.">
        <title>Endosymbiont genomes yield clues of tubeworm success.</title>
        <authorList>
            <person name="Li Y."/>
            <person name="Liles M.R."/>
            <person name="Halanych K.M."/>
        </authorList>
    </citation>
    <scope>NUCLEOTIDE SEQUENCE [LARGE SCALE GENOMIC DNA]</scope>
    <source>
        <strain evidence="2">A1464</strain>
    </source>
</reference>
<dbReference type="AlphaFoldDB" id="A0A370DMT9"/>
<dbReference type="Proteomes" id="UP000254266">
    <property type="component" value="Unassembled WGS sequence"/>
</dbReference>
<dbReference type="InterPro" id="IPR019201">
    <property type="entry name" value="DUF2065"/>
</dbReference>
<proteinExistence type="predicted"/>
<feature type="transmembrane region" description="Helical" evidence="1">
    <location>
        <begin position="7"/>
        <end position="24"/>
    </location>
</feature>
<dbReference type="Pfam" id="PF09838">
    <property type="entry name" value="DUF2065"/>
    <property type="match status" value="1"/>
</dbReference>
<feature type="transmembrane region" description="Helical" evidence="1">
    <location>
        <begin position="44"/>
        <end position="62"/>
    </location>
</feature>
<keyword evidence="3" id="KW-1185">Reference proteome</keyword>
<evidence type="ECO:0000313" key="2">
    <source>
        <dbReference type="EMBL" id="RDH85627.1"/>
    </source>
</evidence>